<dbReference type="Pfam" id="PF02170">
    <property type="entry name" value="PAZ"/>
    <property type="match status" value="1"/>
</dbReference>
<evidence type="ECO:0000259" key="1">
    <source>
        <dbReference type="PROSITE" id="PS50821"/>
    </source>
</evidence>
<dbReference type="SMART" id="SM01163">
    <property type="entry name" value="DUF1785"/>
    <property type="match status" value="1"/>
</dbReference>
<dbReference type="InterPro" id="IPR036085">
    <property type="entry name" value="PAZ_dom_sf"/>
</dbReference>
<reference evidence="3" key="1">
    <citation type="journal article" date="2020" name="Stud. Mycol.">
        <title>101 Dothideomycetes genomes: a test case for predicting lifestyles and emergence of pathogens.</title>
        <authorList>
            <person name="Haridas S."/>
            <person name="Albert R."/>
            <person name="Binder M."/>
            <person name="Bloem J."/>
            <person name="Labutti K."/>
            <person name="Salamov A."/>
            <person name="Andreopoulos B."/>
            <person name="Baker S."/>
            <person name="Barry K."/>
            <person name="Bills G."/>
            <person name="Bluhm B."/>
            <person name="Cannon C."/>
            <person name="Castanera R."/>
            <person name="Culley D."/>
            <person name="Daum C."/>
            <person name="Ezra D."/>
            <person name="Gonzalez J."/>
            <person name="Henrissat B."/>
            <person name="Kuo A."/>
            <person name="Liang C."/>
            <person name="Lipzen A."/>
            <person name="Lutzoni F."/>
            <person name="Magnuson J."/>
            <person name="Mondo S."/>
            <person name="Nolan M."/>
            <person name="Ohm R."/>
            <person name="Pangilinan J."/>
            <person name="Park H.-J."/>
            <person name="Ramirez L."/>
            <person name="Alfaro M."/>
            <person name="Sun H."/>
            <person name="Tritt A."/>
            <person name="Yoshinaga Y."/>
            <person name="Zwiers L.-H."/>
            <person name="Turgeon B."/>
            <person name="Goodwin S."/>
            <person name="Spatafora J."/>
            <person name="Crous P."/>
            <person name="Grigoriev I."/>
        </authorList>
    </citation>
    <scope>NUCLEOTIDE SEQUENCE</scope>
    <source>
        <strain evidence="3">CBS 121410</strain>
    </source>
</reference>
<evidence type="ECO:0000313" key="3">
    <source>
        <dbReference type="EMBL" id="KAF2089309.1"/>
    </source>
</evidence>
<dbReference type="AlphaFoldDB" id="A0A6A5YCA6"/>
<feature type="domain" description="Piwi" evidence="2">
    <location>
        <begin position="577"/>
        <end position="886"/>
    </location>
</feature>
<evidence type="ECO:0000313" key="4">
    <source>
        <dbReference type="Proteomes" id="UP000799776"/>
    </source>
</evidence>
<dbReference type="OrthoDB" id="10252740at2759"/>
<dbReference type="Pfam" id="PF02171">
    <property type="entry name" value="Piwi"/>
    <property type="match status" value="1"/>
</dbReference>
<feature type="domain" description="PAZ" evidence="1">
    <location>
        <begin position="303"/>
        <end position="400"/>
    </location>
</feature>
<dbReference type="InterPro" id="IPR003100">
    <property type="entry name" value="PAZ_dom"/>
</dbReference>
<protein>
    <submittedName>
        <fullName evidence="3">Piwi-domain-containing protein</fullName>
    </submittedName>
</protein>
<dbReference type="PANTHER" id="PTHR22891">
    <property type="entry name" value="EUKARYOTIC TRANSLATION INITIATION FACTOR 2C"/>
    <property type="match status" value="1"/>
</dbReference>
<dbReference type="Pfam" id="PF16488">
    <property type="entry name" value="ArgoL2"/>
    <property type="match status" value="1"/>
</dbReference>
<dbReference type="InterPro" id="IPR012337">
    <property type="entry name" value="RNaseH-like_sf"/>
</dbReference>
<dbReference type="Proteomes" id="UP000799776">
    <property type="component" value="Unassembled WGS sequence"/>
</dbReference>
<dbReference type="Gene3D" id="3.40.50.2300">
    <property type="match status" value="1"/>
</dbReference>
<dbReference type="InterPro" id="IPR003165">
    <property type="entry name" value="Piwi"/>
</dbReference>
<name>A0A6A5YCA6_9PEZI</name>
<dbReference type="Gene3D" id="3.30.420.10">
    <property type="entry name" value="Ribonuclease H-like superfamily/Ribonuclease H"/>
    <property type="match status" value="1"/>
</dbReference>
<evidence type="ECO:0000259" key="2">
    <source>
        <dbReference type="PROSITE" id="PS50822"/>
    </source>
</evidence>
<dbReference type="InterPro" id="IPR036397">
    <property type="entry name" value="RNaseH_sf"/>
</dbReference>
<dbReference type="Pfam" id="PF08699">
    <property type="entry name" value="ArgoL1"/>
    <property type="match status" value="1"/>
</dbReference>
<organism evidence="3 4">
    <name type="scientific">Saccharata proteae CBS 121410</name>
    <dbReference type="NCBI Taxonomy" id="1314787"/>
    <lineage>
        <taxon>Eukaryota</taxon>
        <taxon>Fungi</taxon>
        <taxon>Dikarya</taxon>
        <taxon>Ascomycota</taxon>
        <taxon>Pezizomycotina</taxon>
        <taxon>Dothideomycetes</taxon>
        <taxon>Dothideomycetes incertae sedis</taxon>
        <taxon>Botryosphaeriales</taxon>
        <taxon>Saccharataceae</taxon>
        <taxon>Saccharata</taxon>
    </lineage>
</organism>
<dbReference type="GO" id="GO:0003723">
    <property type="term" value="F:RNA binding"/>
    <property type="evidence" value="ECO:0007669"/>
    <property type="project" value="InterPro"/>
</dbReference>
<dbReference type="SUPFAM" id="SSF101690">
    <property type="entry name" value="PAZ domain"/>
    <property type="match status" value="1"/>
</dbReference>
<dbReference type="SMART" id="SM00950">
    <property type="entry name" value="Piwi"/>
    <property type="match status" value="1"/>
</dbReference>
<proteinExistence type="predicted"/>
<dbReference type="InterPro" id="IPR045246">
    <property type="entry name" value="Piwi_ago-like"/>
</dbReference>
<accession>A0A6A5YCA6</accession>
<sequence>MLTWSSAGTVPPPNAAVTKAENALVADLSTKMSAVSLGEQLPMRPGYGKQGRPVVVWTNYFHMVLSKSAKDLYRYKVTVLPDTQTMSKLKKRRFIELVMEEPAFQGISAASDYAQMIITDRKVPLSDGPQNRKQFRIQWYPADGTPIEESDDTASQAARARNTNVVQVEQLDTVAPNELMAAMNSSSATGFYALRDEAIQALNIILTRGAHTDPHIVNIGQNKFYPVEGHALSERFDLGKGLEALRGYFSSVRTSVSRLLLNVNVSTSAFYRPGPLLELKEQFMAGGESMKTLQSFFRLLRVETNYIVAKDKNGKAKKDAKGQEVKVRKVKTIWGFEPNFKNANQVTFNVDGQGQTQITVKEYFRRTYGIVLRAPQEPVINVGNREKPTYIPMELCTVLPGQVARRMLGSDQTRAMIEFAARSPDKNATSITQNGLRVMRTQAEHNSALASFGIQVGNTLLTVDARILAAPMLLYGNKKTPASEGKWNLRAVKYSNPANVPKWGALIVDHGRPAYYNESDAPPVVNGFANALRIYGLTVPAPEATQKVFIQRGAQAAQMRQEFSKTFKNCRDRGIRILLVLLGSDNSTMYDMLKRVGDVEYGIATVCCIASKTVKERGLDQYFANVGLKWNLKCGGVNHHMDLNDLSPLDNKSIVFGIDVTHPSPGSSENAPSITGVVASVDKYYNQYPASIRSQRGKVEMVNASDLTEMVIERLKHWRSKNQNALPNKVIIYRDGVSEGQFKTVLAEEWPAFRAAYTALYGADSKHPKTSIIICTKRGHTRFYPTKEQDAEGKAKNVHPGTVVDRGVTGERLFDFYLVAHAGLQGTSKPAHYIVLKDENKLGADQLQKLTHNLCYAYGRATRAVSVCPPAYYADLVCERGRSYLHAFLKENFAGEYKKETEWSGGVHDDLRNSMFYL</sequence>
<dbReference type="Pfam" id="PF16486">
    <property type="entry name" value="ArgoN"/>
    <property type="match status" value="1"/>
</dbReference>
<keyword evidence="4" id="KW-1185">Reference proteome</keyword>
<dbReference type="Gene3D" id="2.170.260.10">
    <property type="entry name" value="paz domain"/>
    <property type="match status" value="1"/>
</dbReference>
<dbReference type="SUPFAM" id="SSF53098">
    <property type="entry name" value="Ribonuclease H-like"/>
    <property type="match status" value="1"/>
</dbReference>
<dbReference type="InterPro" id="IPR032474">
    <property type="entry name" value="Argonaute_N"/>
</dbReference>
<dbReference type="EMBL" id="ML978714">
    <property type="protein sequence ID" value="KAF2089309.1"/>
    <property type="molecule type" value="Genomic_DNA"/>
</dbReference>
<dbReference type="InterPro" id="IPR032472">
    <property type="entry name" value="ArgoL2"/>
</dbReference>
<dbReference type="PROSITE" id="PS50822">
    <property type="entry name" value="PIWI"/>
    <property type="match status" value="1"/>
</dbReference>
<dbReference type="CDD" id="cd04657">
    <property type="entry name" value="Piwi_ago-like"/>
    <property type="match status" value="1"/>
</dbReference>
<dbReference type="CDD" id="cd02846">
    <property type="entry name" value="PAZ_argonaute_like"/>
    <property type="match status" value="1"/>
</dbReference>
<gene>
    <name evidence="3" type="ORF">K490DRAFT_37698</name>
</gene>
<dbReference type="InterPro" id="IPR014811">
    <property type="entry name" value="ArgoL1"/>
</dbReference>
<dbReference type="PROSITE" id="PS50821">
    <property type="entry name" value="PAZ"/>
    <property type="match status" value="1"/>
</dbReference>